<proteinExistence type="predicted"/>
<reference evidence="1 2" key="1">
    <citation type="submission" date="2018-11" db="EMBL/GenBank/DDBJ databases">
        <title>Genomic Encyclopedia of Type Strains, Phase IV (KMG-IV): sequencing the most valuable type-strain genomes for metagenomic binning, comparative biology and taxonomic classification.</title>
        <authorList>
            <person name="Goeker M."/>
        </authorList>
    </citation>
    <scope>NUCLEOTIDE SEQUENCE [LARGE SCALE GENOMIC DNA]</scope>
    <source>
        <strain evidence="1 2">DSM 29158</strain>
    </source>
</reference>
<dbReference type="EMBL" id="RKRK01000002">
    <property type="protein sequence ID" value="RPF58022.1"/>
    <property type="molecule type" value="Genomic_DNA"/>
</dbReference>
<gene>
    <name evidence="1" type="ORF">EDD62_0660</name>
</gene>
<dbReference type="Pfam" id="PF10673">
    <property type="entry name" value="DUF2487"/>
    <property type="match status" value="1"/>
</dbReference>
<protein>
    <submittedName>
        <fullName evidence="1">Uncharacterized protein DUF2487</fullName>
    </submittedName>
</protein>
<dbReference type="InterPro" id="IPR019615">
    <property type="entry name" value="DUF2487"/>
</dbReference>
<name>A0A3N5CD33_9BACL</name>
<accession>A0A3N5CD33</accession>
<dbReference type="OrthoDB" id="2678750at2"/>
<keyword evidence="2" id="KW-1185">Reference proteome</keyword>
<evidence type="ECO:0000313" key="1">
    <source>
        <dbReference type="EMBL" id="RPF58022.1"/>
    </source>
</evidence>
<dbReference type="Proteomes" id="UP000277108">
    <property type="component" value="Unassembled WGS sequence"/>
</dbReference>
<organism evidence="1 2">
    <name type="scientific">Abyssicoccus albus</name>
    <dbReference type="NCBI Taxonomy" id="1817405"/>
    <lineage>
        <taxon>Bacteria</taxon>
        <taxon>Bacillati</taxon>
        <taxon>Bacillota</taxon>
        <taxon>Bacilli</taxon>
        <taxon>Bacillales</taxon>
        <taxon>Abyssicoccaceae</taxon>
    </lineage>
</organism>
<sequence length="150" mass="17750">MNFDIESIKQFQTQKEYIDTLIIPIFNMRLNEQSTNDYEILQNVIINVEQQLKGRLFVLPSIGYFEGVLSIFDKIKIDDFNHIIFIYVKHSEIDMNHLLQLSNHQELINKANVALLDSFPVEHMDREMYEGLIKEQVKSSVKQFISIWNN</sequence>
<dbReference type="RefSeq" id="WP_123807518.1">
    <property type="nucleotide sequence ID" value="NZ_RKRK01000002.1"/>
</dbReference>
<comment type="caution">
    <text evidence="1">The sequence shown here is derived from an EMBL/GenBank/DDBJ whole genome shotgun (WGS) entry which is preliminary data.</text>
</comment>
<dbReference type="AlphaFoldDB" id="A0A3N5CD33"/>
<evidence type="ECO:0000313" key="2">
    <source>
        <dbReference type="Proteomes" id="UP000277108"/>
    </source>
</evidence>